<comment type="caution">
    <text evidence="2">The sequence shown here is derived from an EMBL/GenBank/DDBJ whole genome shotgun (WGS) entry which is preliminary data.</text>
</comment>
<feature type="compositionally biased region" description="Basic and acidic residues" evidence="1">
    <location>
        <begin position="143"/>
        <end position="157"/>
    </location>
</feature>
<name>A0AAD7CJJ5_9AGAR</name>
<feature type="region of interest" description="Disordered" evidence="1">
    <location>
        <begin position="229"/>
        <end position="259"/>
    </location>
</feature>
<gene>
    <name evidence="2" type="ORF">FB45DRAFT_859321</name>
</gene>
<sequence>MNRRRLISSTSELSTEPCLTAHLVRAQTQTSTAWSAVLASRTSPTLPLDRALAAPASKISSMKALLDRALGQDTDTNQRCVVSSTSEQGKSLIQLDRALGLQSNAGAVSASGGGDWGQRWWWEVRRDPDGASDMSQSKTRRGPKSEESQCMDRRAHDPGSALNPAPPYSQYATPQRQRATPWIRALLIGSSSSIISARAVSTLVTSEVKEGRPWLPEVGCMSGVVRVGQDTDTRGVGDGVDVDPRTRNEQEEDGGKEGEVVRREEVIGSAVGDIHGRAVSSRDGQMGRRWEKLAWALRHVLAGRSERRRGLGVPGAGLLPAVYSRRGRGGGWGRIEIVLTIIYIADGGRGAEKGDLAPMKCTRAAKADTRSGGRGVILRKGNIGLPPSNAESPDRRRASRHGLGVQQ</sequence>
<keyword evidence="3" id="KW-1185">Reference proteome</keyword>
<dbReference type="AlphaFoldDB" id="A0AAD7CJJ5"/>
<feature type="region of interest" description="Disordered" evidence="1">
    <location>
        <begin position="368"/>
        <end position="407"/>
    </location>
</feature>
<dbReference type="EMBL" id="JARKIF010000001">
    <property type="protein sequence ID" value="KAJ7650558.1"/>
    <property type="molecule type" value="Genomic_DNA"/>
</dbReference>
<dbReference type="Proteomes" id="UP001221142">
    <property type="component" value="Unassembled WGS sequence"/>
</dbReference>
<proteinExistence type="predicted"/>
<feature type="region of interest" description="Disordered" evidence="1">
    <location>
        <begin position="127"/>
        <end position="176"/>
    </location>
</feature>
<evidence type="ECO:0000313" key="2">
    <source>
        <dbReference type="EMBL" id="KAJ7650558.1"/>
    </source>
</evidence>
<evidence type="ECO:0000313" key="3">
    <source>
        <dbReference type="Proteomes" id="UP001221142"/>
    </source>
</evidence>
<feature type="compositionally biased region" description="Basic and acidic residues" evidence="1">
    <location>
        <begin position="242"/>
        <end position="259"/>
    </location>
</feature>
<evidence type="ECO:0000256" key="1">
    <source>
        <dbReference type="SAM" id="MobiDB-lite"/>
    </source>
</evidence>
<organism evidence="2 3">
    <name type="scientific">Roridomyces roridus</name>
    <dbReference type="NCBI Taxonomy" id="1738132"/>
    <lineage>
        <taxon>Eukaryota</taxon>
        <taxon>Fungi</taxon>
        <taxon>Dikarya</taxon>
        <taxon>Basidiomycota</taxon>
        <taxon>Agaricomycotina</taxon>
        <taxon>Agaricomycetes</taxon>
        <taxon>Agaricomycetidae</taxon>
        <taxon>Agaricales</taxon>
        <taxon>Marasmiineae</taxon>
        <taxon>Mycenaceae</taxon>
        <taxon>Roridomyces</taxon>
    </lineage>
</organism>
<accession>A0AAD7CJJ5</accession>
<protein>
    <submittedName>
        <fullName evidence="2">Uncharacterized protein</fullName>
    </submittedName>
</protein>
<reference evidence="2" key="1">
    <citation type="submission" date="2023-03" db="EMBL/GenBank/DDBJ databases">
        <title>Massive genome expansion in bonnet fungi (Mycena s.s.) driven by repeated elements and novel gene families across ecological guilds.</title>
        <authorList>
            <consortium name="Lawrence Berkeley National Laboratory"/>
            <person name="Harder C.B."/>
            <person name="Miyauchi S."/>
            <person name="Viragh M."/>
            <person name="Kuo A."/>
            <person name="Thoen E."/>
            <person name="Andreopoulos B."/>
            <person name="Lu D."/>
            <person name="Skrede I."/>
            <person name="Drula E."/>
            <person name="Henrissat B."/>
            <person name="Morin E."/>
            <person name="Kohler A."/>
            <person name="Barry K."/>
            <person name="LaButti K."/>
            <person name="Morin E."/>
            <person name="Salamov A."/>
            <person name="Lipzen A."/>
            <person name="Mereny Z."/>
            <person name="Hegedus B."/>
            <person name="Baldrian P."/>
            <person name="Stursova M."/>
            <person name="Weitz H."/>
            <person name="Taylor A."/>
            <person name="Grigoriev I.V."/>
            <person name="Nagy L.G."/>
            <person name="Martin F."/>
            <person name="Kauserud H."/>
        </authorList>
    </citation>
    <scope>NUCLEOTIDE SEQUENCE</scope>
    <source>
        <strain evidence="2">9284</strain>
    </source>
</reference>